<dbReference type="EnsemblPlants" id="KQK87551">
    <property type="protein sequence ID" value="KQK87551"/>
    <property type="gene ID" value="SETIT_038469mg"/>
</dbReference>
<reference evidence="1" key="2">
    <citation type="submission" date="2018-08" db="UniProtKB">
        <authorList>
            <consortium name="EnsemblPlants"/>
        </authorList>
    </citation>
    <scope>IDENTIFICATION</scope>
    <source>
        <strain evidence="1">Yugu1</strain>
    </source>
</reference>
<organism evidence="1 2">
    <name type="scientific">Setaria italica</name>
    <name type="common">Foxtail millet</name>
    <name type="synonym">Panicum italicum</name>
    <dbReference type="NCBI Taxonomy" id="4555"/>
    <lineage>
        <taxon>Eukaryota</taxon>
        <taxon>Viridiplantae</taxon>
        <taxon>Streptophyta</taxon>
        <taxon>Embryophyta</taxon>
        <taxon>Tracheophyta</taxon>
        <taxon>Spermatophyta</taxon>
        <taxon>Magnoliopsida</taxon>
        <taxon>Liliopsida</taxon>
        <taxon>Poales</taxon>
        <taxon>Poaceae</taxon>
        <taxon>PACMAD clade</taxon>
        <taxon>Panicoideae</taxon>
        <taxon>Panicodae</taxon>
        <taxon>Paniceae</taxon>
        <taxon>Cenchrinae</taxon>
        <taxon>Setaria</taxon>
    </lineage>
</organism>
<dbReference type="InParanoid" id="K4AHW2"/>
<dbReference type="Gramene" id="KQK87551">
    <property type="protein sequence ID" value="KQK87551"/>
    <property type="gene ID" value="SETIT_038469mg"/>
</dbReference>
<reference evidence="2" key="1">
    <citation type="journal article" date="2012" name="Nat. Biotechnol.">
        <title>Reference genome sequence of the model plant Setaria.</title>
        <authorList>
            <person name="Bennetzen J.L."/>
            <person name="Schmutz J."/>
            <person name="Wang H."/>
            <person name="Percifield R."/>
            <person name="Hawkins J."/>
            <person name="Pontaroli A.C."/>
            <person name="Estep M."/>
            <person name="Feng L."/>
            <person name="Vaughn J.N."/>
            <person name="Grimwood J."/>
            <person name="Jenkins J."/>
            <person name="Barry K."/>
            <person name="Lindquist E."/>
            <person name="Hellsten U."/>
            <person name="Deshpande S."/>
            <person name="Wang X."/>
            <person name="Wu X."/>
            <person name="Mitros T."/>
            <person name="Triplett J."/>
            <person name="Yang X."/>
            <person name="Ye C.Y."/>
            <person name="Mauro-Herrera M."/>
            <person name="Wang L."/>
            <person name="Li P."/>
            <person name="Sharma M."/>
            <person name="Sharma R."/>
            <person name="Ronald P.C."/>
            <person name="Panaud O."/>
            <person name="Kellogg E.A."/>
            <person name="Brutnell T.P."/>
            <person name="Doust A.N."/>
            <person name="Tuskan G.A."/>
            <person name="Rokhsar D."/>
            <person name="Devos K.M."/>
        </authorList>
    </citation>
    <scope>NUCLEOTIDE SEQUENCE [LARGE SCALE GENOMIC DNA]</scope>
    <source>
        <strain evidence="2">cv. Yugu1</strain>
    </source>
</reference>
<keyword evidence="2" id="KW-1185">Reference proteome</keyword>
<dbReference type="HOGENOM" id="CLU_3017894_0_0_1"/>
<dbReference type="AlphaFoldDB" id="K4AHW2"/>
<name>K4AHW2_SETIT</name>
<sequence>MHSIELEMHQLQASTEGRLHSLVPSTRALLAELFFWRPQFFFLSVSNTIYLKLPSW</sequence>
<evidence type="ECO:0000313" key="2">
    <source>
        <dbReference type="Proteomes" id="UP000004995"/>
    </source>
</evidence>
<dbReference type="EMBL" id="AGNK02005413">
    <property type="status" value="NOT_ANNOTATED_CDS"/>
    <property type="molecule type" value="Genomic_DNA"/>
</dbReference>
<proteinExistence type="predicted"/>
<dbReference type="Proteomes" id="UP000004995">
    <property type="component" value="Unassembled WGS sequence"/>
</dbReference>
<protein>
    <submittedName>
        <fullName evidence="1">Uncharacterized protein</fullName>
    </submittedName>
</protein>
<accession>K4AHW2</accession>
<evidence type="ECO:0000313" key="1">
    <source>
        <dbReference type="EnsemblPlants" id="KQK87551"/>
    </source>
</evidence>